<feature type="compositionally biased region" description="Polar residues" evidence="1">
    <location>
        <begin position="47"/>
        <end position="59"/>
    </location>
</feature>
<keyword evidence="3" id="KW-1185">Reference proteome</keyword>
<dbReference type="OrthoDB" id="10508545at2759"/>
<dbReference type="EMBL" id="CAAALY010005138">
    <property type="protein sequence ID" value="VEL08957.1"/>
    <property type="molecule type" value="Genomic_DNA"/>
</dbReference>
<organism evidence="2 3">
    <name type="scientific">Protopolystoma xenopodis</name>
    <dbReference type="NCBI Taxonomy" id="117903"/>
    <lineage>
        <taxon>Eukaryota</taxon>
        <taxon>Metazoa</taxon>
        <taxon>Spiralia</taxon>
        <taxon>Lophotrochozoa</taxon>
        <taxon>Platyhelminthes</taxon>
        <taxon>Monogenea</taxon>
        <taxon>Polyopisthocotylea</taxon>
        <taxon>Polystomatidea</taxon>
        <taxon>Polystomatidae</taxon>
        <taxon>Protopolystoma</taxon>
    </lineage>
</organism>
<evidence type="ECO:0000313" key="3">
    <source>
        <dbReference type="Proteomes" id="UP000784294"/>
    </source>
</evidence>
<accession>A0A448WD85</accession>
<reference evidence="2" key="1">
    <citation type="submission" date="2018-11" db="EMBL/GenBank/DDBJ databases">
        <authorList>
            <consortium name="Pathogen Informatics"/>
        </authorList>
    </citation>
    <scope>NUCLEOTIDE SEQUENCE</scope>
</reference>
<evidence type="ECO:0000313" key="2">
    <source>
        <dbReference type="EMBL" id="VEL08957.1"/>
    </source>
</evidence>
<feature type="region of interest" description="Disordered" evidence="1">
    <location>
        <begin position="47"/>
        <end position="67"/>
    </location>
</feature>
<sequence length="67" mass="7469">MSSLQSSIDSNLDARTDEWIGRVRRFTLSQVNTEGLQHPLVAARRQSTFAQSGQSSSHSLFYKKGAQ</sequence>
<evidence type="ECO:0000256" key="1">
    <source>
        <dbReference type="SAM" id="MobiDB-lite"/>
    </source>
</evidence>
<gene>
    <name evidence="2" type="ORF">PXEA_LOCUS2397</name>
</gene>
<proteinExistence type="predicted"/>
<protein>
    <submittedName>
        <fullName evidence="2">Uncharacterized protein</fullName>
    </submittedName>
</protein>
<dbReference type="AlphaFoldDB" id="A0A448WD85"/>
<dbReference type="Proteomes" id="UP000784294">
    <property type="component" value="Unassembled WGS sequence"/>
</dbReference>
<name>A0A448WD85_9PLAT</name>
<comment type="caution">
    <text evidence="2">The sequence shown here is derived from an EMBL/GenBank/DDBJ whole genome shotgun (WGS) entry which is preliminary data.</text>
</comment>